<dbReference type="PRINTS" id="PR00598">
    <property type="entry name" value="HTHMARR"/>
</dbReference>
<accession>A0ABP5SJC4</accession>
<keyword evidence="3" id="KW-1185">Reference proteome</keyword>
<evidence type="ECO:0000259" key="1">
    <source>
        <dbReference type="PROSITE" id="PS50995"/>
    </source>
</evidence>
<comment type="caution">
    <text evidence="2">The sequence shown here is derived from an EMBL/GenBank/DDBJ whole genome shotgun (WGS) entry which is preliminary data.</text>
</comment>
<evidence type="ECO:0000313" key="2">
    <source>
        <dbReference type="EMBL" id="GAA2332440.1"/>
    </source>
</evidence>
<dbReference type="Pfam" id="PF12802">
    <property type="entry name" value="MarR_2"/>
    <property type="match status" value="1"/>
</dbReference>
<dbReference type="PANTHER" id="PTHR33164:SF99">
    <property type="entry name" value="MARR FAMILY REGULATORY PROTEIN"/>
    <property type="match status" value="1"/>
</dbReference>
<dbReference type="SMART" id="SM00347">
    <property type="entry name" value="HTH_MARR"/>
    <property type="match status" value="1"/>
</dbReference>
<name>A0ABP5SJC4_9PSEU</name>
<dbReference type="SUPFAM" id="SSF46785">
    <property type="entry name" value="Winged helix' DNA-binding domain"/>
    <property type="match status" value="1"/>
</dbReference>
<dbReference type="InterPro" id="IPR039422">
    <property type="entry name" value="MarR/SlyA-like"/>
</dbReference>
<dbReference type="Gene3D" id="1.10.10.10">
    <property type="entry name" value="Winged helix-like DNA-binding domain superfamily/Winged helix DNA-binding domain"/>
    <property type="match status" value="1"/>
</dbReference>
<proteinExistence type="predicted"/>
<evidence type="ECO:0000313" key="3">
    <source>
        <dbReference type="Proteomes" id="UP001501218"/>
    </source>
</evidence>
<sequence>MLARSGAVRSRANAFRNIWAVAEMALDRLPTQSELSAYRSFLRAHARVTRCLESDLIAEQRLTLAAYDVLEALAETSEQRLRMTELADVVLLSRSGVTRLVDRLEKLGLVRRVRVDSDGRGVQAVITERGQDRVRMAAATHRNGVARYFLSVADSELDTLVRTCERLADGGVPSPPGQRAQA</sequence>
<gene>
    <name evidence="2" type="ORF">GCM10009854_04610</name>
</gene>
<dbReference type="PROSITE" id="PS50995">
    <property type="entry name" value="HTH_MARR_2"/>
    <property type="match status" value="1"/>
</dbReference>
<dbReference type="InterPro" id="IPR000835">
    <property type="entry name" value="HTH_MarR-typ"/>
</dbReference>
<organism evidence="2 3">
    <name type="scientific">Saccharopolyspora halophila</name>
    <dbReference type="NCBI Taxonomy" id="405551"/>
    <lineage>
        <taxon>Bacteria</taxon>
        <taxon>Bacillati</taxon>
        <taxon>Actinomycetota</taxon>
        <taxon>Actinomycetes</taxon>
        <taxon>Pseudonocardiales</taxon>
        <taxon>Pseudonocardiaceae</taxon>
        <taxon>Saccharopolyspora</taxon>
    </lineage>
</organism>
<dbReference type="Proteomes" id="UP001501218">
    <property type="component" value="Unassembled WGS sequence"/>
</dbReference>
<dbReference type="InterPro" id="IPR036388">
    <property type="entry name" value="WH-like_DNA-bd_sf"/>
</dbReference>
<dbReference type="InterPro" id="IPR036390">
    <property type="entry name" value="WH_DNA-bd_sf"/>
</dbReference>
<dbReference type="EMBL" id="BAAARA010000001">
    <property type="protein sequence ID" value="GAA2332440.1"/>
    <property type="molecule type" value="Genomic_DNA"/>
</dbReference>
<feature type="domain" description="HTH marR-type" evidence="1">
    <location>
        <begin position="38"/>
        <end position="169"/>
    </location>
</feature>
<protein>
    <recommendedName>
        <fullName evidence="1">HTH marR-type domain-containing protein</fullName>
    </recommendedName>
</protein>
<reference evidence="3" key="1">
    <citation type="journal article" date="2019" name="Int. J. Syst. Evol. Microbiol.">
        <title>The Global Catalogue of Microorganisms (GCM) 10K type strain sequencing project: providing services to taxonomists for standard genome sequencing and annotation.</title>
        <authorList>
            <consortium name="The Broad Institute Genomics Platform"/>
            <consortium name="The Broad Institute Genome Sequencing Center for Infectious Disease"/>
            <person name="Wu L."/>
            <person name="Ma J."/>
        </authorList>
    </citation>
    <scope>NUCLEOTIDE SEQUENCE [LARGE SCALE GENOMIC DNA]</scope>
    <source>
        <strain evidence="3">JCM 16221</strain>
    </source>
</reference>
<dbReference type="PANTHER" id="PTHR33164">
    <property type="entry name" value="TRANSCRIPTIONAL REGULATOR, MARR FAMILY"/>
    <property type="match status" value="1"/>
</dbReference>